<dbReference type="Pfam" id="PF00010">
    <property type="entry name" value="HLH"/>
    <property type="match status" value="1"/>
</dbReference>
<feature type="compositionally biased region" description="Low complexity" evidence="11">
    <location>
        <begin position="375"/>
        <end position="393"/>
    </location>
</feature>
<keyword evidence="10" id="KW-0539">Nucleus</keyword>
<evidence type="ECO:0000313" key="15">
    <source>
        <dbReference type="Proteomes" id="UP000326759"/>
    </source>
</evidence>
<evidence type="ECO:0000259" key="13">
    <source>
        <dbReference type="PROSITE" id="PS50888"/>
    </source>
</evidence>
<dbReference type="InterPro" id="IPR011598">
    <property type="entry name" value="bHLH_dom"/>
</dbReference>
<dbReference type="CDD" id="cd11394">
    <property type="entry name" value="bHLHzip_SREBP"/>
    <property type="match status" value="1"/>
</dbReference>
<accession>A0A5N5TDK6</accession>
<dbReference type="InterPro" id="IPR036638">
    <property type="entry name" value="HLH_DNA-bd_sf"/>
</dbReference>
<evidence type="ECO:0000256" key="5">
    <source>
        <dbReference type="ARBA" id="ARBA00022989"/>
    </source>
</evidence>
<keyword evidence="9" id="KW-0804">Transcription</keyword>
<dbReference type="GO" id="GO:0000981">
    <property type="term" value="F:DNA-binding transcription factor activity, RNA polymerase II-specific"/>
    <property type="evidence" value="ECO:0007669"/>
    <property type="project" value="TreeGrafter"/>
</dbReference>
<dbReference type="AlphaFoldDB" id="A0A5N5TDK6"/>
<evidence type="ECO:0000313" key="14">
    <source>
        <dbReference type="EMBL" id="KAB7503195.1"/>
    </source>
</evidence>
<feature type="region of interest" description="Disordered" evidence="11">
    <location>
        <begin position="363"/>
        <end position="412"/>
    </location>
</feature>
<keyword evidence="15" id="KW-1185">Reference proteome</keyword>
<evidence type="ECO:0000256" key="11">
    <source>
        <dbReference type="SAM" id="MobiDB-lite"/>
    </source>
</evidence>
<dbReference type="SMART" id="SM00353">
    <property type="entry name" value="HLH"/>
    <property type="match status" value="1"/>
</dbReference>
<evidence type="ECO:0000256" key="3">
    <source>
        <dbReference type="ARBA" id="ARBA00022692"/>
    </source>
</evidence>
<dbReference type="GO" id="GO:0005789">
    <property type="term" value="C:endoplasmic reticulum membrane"/>
    <property type="evidence" value="ECO:0007669"/>
    <property type="project" value="UniProtKB-SubCell"/>
</dbReference>
<keyword evidence="4" id="KW-0256">Endoplasmic reticulum</keyword>
<dbReference type="PROSITE" id="PS50888">
    <property type="entry name" value="BHLH"/>
    <property type="match status" value="1"/>
</dbReference>
<keyword evidence="3 12" id="KW-0812">Transmembrane</keyword>
<comment type="caution">
    <text evidence="14">The sequence shown here is derived from an EMBL/GenBank/DDBJ whole genome shotgun (WGS) entry which is preliminary data.</text>
</comment>
<dbReference type="PANTHER" id="PTHR46062:SF1">
    <property type="entry name" value="LP12374P"/>
    <property type="match status" value="1"/>
</dbReference>
<dbReference type="PANTHER" id="PTHR46062">
    <property type="entry name" value="STEROL REGULATORY ELEMENT-BINDING PROTEIN"/>
    <property type="match status" value="1"/>
</dbReference>
<evidence type="ECO:0000256" key="12">
    <source>
        <dbReference type="SAM" id="Phobius"/>
    </source>
</evidence>
<evidence type="ECO:0000256" key="4">
    <source>
        <dbReference type="ARBA" id="ARBA00022824"/>
    </source>
</evidence>
<name>A0A5N5TDK6_9CRUS</name>
<evidence type="ECO:0000256" key="9">
    <source>
        <dbReference type="ARBA" id="ARBA00023163"/>
    </source>
</evidence>
<keyword evidence="7" id="KW-0238">DNA-binding</keyword>
<dbReference type="GO" id="GO:0046983">
    <property type="term" value="F:protein dimerization activity"/>
    <property type="evidence" value="ECO:0007669"/>
    <property type="project" value="InterPro"/>
</dbReference>
<evidence type="ECO:0000256" key="2">
    <source>
        <dbReference type="ARBA" id="ARBA00004477"/>
    </source>
</evidence>
<dbReference type="GO" id="GO:0000978">
    <property type="term" value="F:RNA polymerase II cis-regulatory region sequence-specific DNA binding"/>
    <property type="evidence" value="ECO:0007669"/>
    <property type="project" value="TreeGrafter"/>
</dbReference>
<protein>
    <submittedName>
        <fullName evidence="14">Sterol regulatory element-binding protein 1</fullName>
    </submittedName>
</protein>
<organism evidence="14 15">
    <name type="scientific">Armadillidium nasatum</name>
    <dbReference type="NCBI Taxonomy" id="96803"/>
    <lineage>
        <taxon>Eukaryota</taxon>
        <taxon>Metazoa</taxon>
        <taxon>Ecdysozoa</taxon>
        <taxon>Arthropoda</taxon>
        <taxon>Crustacea</taxon>
        <taxon>Multicrustacea</taxon>
        <taxon>Malacostraca</taxon>
        <taxon>Eumalacostraca</taxon>
        <taxon>Peracarida</taxon>
        <taxon>Isopoda</taxon>
        <taxon>Oniscidea</taxon>
        <taxon>Crinocheta</taxon>
        <taxon>Armadillidiidae</taxon>
        <taxon>Armadillidium</taxon>
    </lineage>
</organism>
<comment type="subcellular location">
    <subcellularLocation>
        <location evidence="2">Endoplasmic reticulum membrane</location>
        <topology evidence="2">Multi-pass membrane protein</topology>
    </subcellularLocation>
    <subcellularLocation>
        <location evidence="1">Nucleus</location>
    </subcellularLocation>
</comment>
<feature type="domain" description="BHLH" evidence="13">
    <location>
        <begin position="287"/>
        <end position="337"/>
    </location>
</feature>
<feature type="transmembrane region" description="Helical" evidence="12">
    <location>
        <begin position="423"/>
        <end position="441"/>
    </location>
</feature>
<dbReference type="Proteomes" id="UP000326759">
    <property type="component" value="Unassembled WGS sequence"/>
</dbReference>
<dbReference type="EMBL" id="SEYY01005673">
    <property type="protein sequence ID" value="KAB7503195.1"/>
    <property type="molecule type" value="Genomic_DNA"/>
</dbReference>
<proteinExistence type="predicted"/>
<evidence type="ECO:0000256" key="1">
    <source>
        <dbReference type="ARBA" id="ARBA00004123"/>
    </source>
</evidence>
<evidence type="ECO:0000256" key="10">
    <source>
        <dbReference type="ARBA" id="ARBA00023242"/>
    </source>
</evidence>
<reference evidence="14 15" key="1">
    <citation type="journal article" date="2019" name="PLoS Biol.">
        <title>Sex chromosomes control vertical transmission of feminizing Wolbachia symbionts in an isopod.</title>
        <authorList>
            <person name="Becking T."/>
            <person name="Chebbi M.A."/>
            <person name="Giraud I."/>
            <person name="Moumen B."/>
            <person name="Laverre T."/>
            <person name="Caubet Y."/>
            <person name="Peccoud J."/>
            <person name="Gilbert C."/>
            <person name="Cordaux R."/>
        </authorList>
    </citation>
    <scope>NUCLEOTIDE SEQUENCE [LARGE SCALE GENOMIC DNA]</scope>
    <source>
        <strain evidence="14">ANa2</strain>
        <tissue evidence="14">Whole body excluding digestive tract and cuticle</tissue>
    </source>
</reference>
<dbReference type="Gene3D" id="4.10.280.10">
    <property type="entry name" value="Helix-loop-helix DNA-binding domain"/>
    <property type="match status" value="1"/>
</dbReference>
<keyword evidence="8 12" id="KW-0472">Membrane</keyword>
<evidence type="ECO:0000256" key="7">
    <source>
        <dbReference type="ARBA" id="ARBA00023125"/>
    </source>
</evidence>
<keyword evidence="5 12" id="KW-1133">Transmembrane helix</keyword>
<gene>
    <name evidence="14" type="primary">Srebf1</name>
    <name evidence="14" type="ORF">Anas_08797</name>
</gene>
<feature type="transmembrane region" description="Helical" evidence="12">
    <location>
        <begin position="484"/>
        <end position="503"/>
    </location>
</feature>
<dbReference type="GO" id="GO:0005634">
    <property type="term" value="C:nucleus"/>
    <property type="evidence" value="ECO:0007669"/>
    <property type="project" value="UniProtKB-SubCell"/>
</dbReference>
<sequence length="799" mass="90105">MDTGEWELPADLKEEDILPANWGDLDIDDIKGLDFDFDEDRINLLKDVSLDTSLNYSQTSEYNNKLNFNQIQNNVTNSVTKVTESFSCNKNDTHILSGQTLQDIRVTEQQKIAPDLSVNISPTPIKQVNNIQPSPVSGRLNVVNIPSNIITSAVPNLITTTVGQNQQALNLNGTTTLVQISPQQIQQQVVRRVMTPNTTSQSVPQLLQQSSPTVIQHVMFSENDTLTTPTATVLYKTPTLATISTQVQGDATFVTGIPFVLDSDKVPVARIVGPSLNQQLCNTFPKEKKSSHNEIEKRYRCSINDKILELKNLVAGEEAKLHKSQILKKAIDYIRFLLNQNARLRAEVNAFRMKDKKQKFSDITSVCDSPPYSDSSPQHSPLPEQSLSPSPDLSRTDSPTEMQSPENSPSYYIGNGMTDRSRMVLCMVMFAVITFNPIAIFSKKSSYFSLSGLDTTYDEGRGGRTLMNIYEEGPSFIGKFYPSLFTWFLNFIVLAVFLTKLFIYSEPCFKNRPSGSHTYKKYVNEGDTEISKKNYSIASSKYSAALLSMGRPLPVSTLEKTCGLLWQMFRQILQRLYVGKWLAQHAGGFFINKEARKAIGERAIETLNILHKLNRLHLMGHMDDSSHILGLYISLSCINIAECVNIDDYDKANILVTCALRARESLPSKWHLLARFLLSRARKICKRAGSIPQQLQWLYSPKGQRFFVSHKWSYDARRKSLFSDLTDKANPIGYLLVLYREHLLERALSTLINPGQKSDDVCEKGMKRCTKTSDVLDYLDLLKDTFTTENVDEINNMVV</sequence>
<feature type="compositionally biased region" description="Polar residues" evidence="11">
    <location>
        <begin position="396"/>
        <end position="410"/>
    </location>
</feature>
<evidence type="ECO:0000256" key="8">
    <source>
        <dbReference type="ARBA" id="ARBA00023136"/>
    </source>
</evidence>
<dbReference type="OrthoDB" id="2133190at2759"/>
<dbReference type="SUPFAM" id="SSF47459">
    <property type="entry name" value="HLH, helix-loop-helix DNA-binding domain"/>
    <property type="match status" value="1"/>
</dbReference>
<keyword evidence="6" id="KW-0805">Transcription regulation</keyword>
<evidence type="ECO:0000256" key="6">
    <source>
        <dbReference type="ARBA" id="ARBA00023015"/>
    </source>
</evidence>